<keyword evidence="3" id="KW-1185">Reference proteome</keyword>
<dbReference type="AlphaFoldDB" id="A0A2S6H7A5"/>
<accession>A0A2S6H7A5</accession>
<evidence type="ECO:0000313" key="3">
    <source>
        <dbReference type="Proteomes" id="UP000238071"/>
    </source>
</evidence>
<sequence>MAQEKDYLKDPFGNAVSDIVKGIDRDVERGEDVLMLGLGIVMLSSTFAPVAPPTVLLPLVALTFAVSVGFARINYHNMERKLLQSMAQLDGHDKIILHPIAAVFAEYPMHSLAESFNPLKNLKRTWKSALGGILINPLWMPIFYVMGMQINEEKNLGVLNRAIIGVEQKMASLSSVV</sequence>
<organism evidence="2 3">
    <name type="scientific">Methylobacter tundripaludum</name>
    <dbReference type="NCBI Taxonomy" id="173365"/>
    <lineage>
        <taxon>Bacteria</taxon>
        <taxon>Pseudomonadati</taxon>
        <taxon>Pseudomonadota</taxon>
        <taxon>Gammaproteobacteria</taxon>
        <taxon>Methylococcales</taxon>
        <taxon>Methylococcaceae</taxon>
        <taxon>Methylobacter</taxon>
    </lineage>
</organism>
<keyword evidence="1" id="KW-0812">Transmembrane</keyword>
<reference evidence="2 3" key="1">
    <citation type="submission" date="2018-02" db="EMBL/GenBank/DDBJ databases">
        <title>Subsurface microbial communities from deep shales in Ohio and West Virginia, USA.</title>
        <authorList>
            <person name="Wrighton K."/>
        </authorList>
    </citation>
    <scope>NUCLEOTIDE SEQUENCE [LARGE SCALE GENOMIC DNA]</scope>
    <source>
        <strain evidence="2 3">OWC-G53F</strain>
    </source>
</reference>
<gene>
    <name evidence="2" type="ORF">B0F88_102357</name>
</gene>
<protein>
    <submittedName>
        <fullName evidence="2">Uncharacterized protein</fullName>
    </submittedName>
</protein>
<dbReference type="RefSeq" id="WP_104422618.1">
    <property type="nucleotide sequence ID" value="NZ_PTIY01000002.1"/>
</dbReference>
<comment type="caution">
    <text evidence="2">The sequence shown here is derived from an EMBL/GenBank/DDBJ whole genome shotgun (WGS) entry which is preliminary data.</text>
</comment>
<evidence type="ECO:0000313" key="2">
    <source>
        <dbReference type="EMBL" id="PPK73372.1"/>
    </source>
</evidence>
<proteinExistence type="predicted"/>
<dbReference type="EMBL" id="PTIY01000002">
    <property type="protein sequence ID" value="PPK73372.1"/>
    <property type="molecule type" value="Genomic_DNA"/>
</dbReference>
<dbReference type="Proteomes" id="UP000238071">
    <property type="component" value="Unassembled WGS sequence"/>
</dbReference>
<evidence type="ECO:0000256" key="1">
    <source>
        <dbReference type="SAM" id="Phobius"/>
    </source>
</evidence>
<keyword evidence="1" id="KW-1133">Transmembrane helix</keyword>
<name>A0A2S6H7A5_9GAMM</name>
<feature type="transmembrane region" description="Helical" evidence="1">
    <location>
        <begin position="33"/>
        <end position="50"/>
    </location>
</feature>
<feature type="transmembrane region" description="Helical" evidence="1">
    <location>
        <begin position="56"/>
        <end position="75"/>
    </location>
</feature>
<keyword evidence="1" id="KW-0472">Membrane</keyword>
<dbReference type="OrthoDB" id="5573190at2"/>
<feature type="transmembrane region" description="Helical" evidence="1">
    <location>
        <begin position="125"/>
        <end position="146"/>
    </location>
</feature>